<protein>
    <submittedName>
        <fullName evidence="3">DNA-binding protein</fullName>
    </submittedName>
</protein>
<evidence type="ECO:0000313" key="4">
    <source>
        <dbReference type="Proteomes" id="UP000239197"/>
    </source>
</evidence>
<sequence length="445" mass="49573">MITTLLGGTAAMRQAGKTYLPQWPNEDGDFYKNRQNTATLFPAFSRTIEVLSGKPFSRPITTGEDIPKSILEMFEDIDLQGTNMHSFLANVCESALAFGIAGILVDYPHSEGVKTIAEEKALGLRPYFVKIEGNSLLDFKSKRINGYEVFTQLRFVEMVSEETENEFKESIIEQVRVLDIGSWRTYRKKRNDTKGADEWILHDEGKTSLDKIPFVPIYGEKIGFMQSRPPMAELSYLNVEHWQSKSDQQTILHVARVPVLFGRRLGLPDDESITIGAACAVLSEQEDADLKYVEHTGKAIEAGRTDLQDLKDMMLQIGAELLVVKPGRITVAQTMAEDESGTCALQRIVGDLQDAANQALQLLADWIKEPQGGHISIFRDFGAATLAEASADILIEMNVAGTLSNETLFTEIQRRGMISPDVKWKEEQEKIKSQPPKPGTTQLSA</sequence>
<feature type="region of interest" description="Disordered" evidence="1">
    <location>
        <begin position="424"/>
        <end position="445"/>
    </location>
</feature>
<evidence type="ECO:0000256" key="1">
    <source>
        <dbReference type="SAM" id="MobiDB-lite"/>
    </source>
</evidence>
<evidence type="ECO:0000313" key="3">
    <source>
        <dbReference type="EMBL" id="AVF37353.1"/>
    </source>
</evidence>
<dbReference type="EMBL" id="CP019062">
    <property type="protein sequence ID" value="AVF37353.1"/>
    <property type="molecule type" value="Genomic_DNA"/>
</dbReference>
<reference evidence="4" key="1">
    <citation type="submission" date="2017-01" db="EMBL/GenBank/DDBJ databases">
        <title>Genome sequence of Rouxiella sp. ERMR1:05.</title>
        <authorList>
            <person name="Kumar R."/>
            <person name="Singh D."/>
            <person name="Kumar S."/>
        </authorList>
    </citation>
    <scope>NUCLEOTIDE SEQUENCE [LARGE SCALE GENOMIC DNA]</scope>
    <source>
        <strain evidence="4">ERMR1:05</strain>
    </source>
</reference>
<accession>A0A2L1UWM7</accession>
<dbReference type="OrthoDB" id="6668483at2"/>
<proteinExistence type="predicted"/>
<keyword evidence="3" id="KW-0238">DNA-binding</keyword>
<evidence type="ECO:0000259" key="2">
    <source>
        <dbReference type="Pfam" id="PF13264"/>
    </source>
</evidence>
<dbReference type="Proteomes" id="UP000239197">
    <property type="component" value="Chromosome"/>
</dbReference>
<keyword evidence="4" id="KW-1185">Reference proteome</keyword>
<feature type="domain" description="DUF4055" evidence="2">
    <location>
        <begin position="230"/>
        <end position="367"/>
    </location>
</feature>
<organism evidence="3 4">
    <name type="scientific">Rahnella sikkimica</name>
    <dbReference type="NCBI Taxonomy" id="1805933"/>
    <lineage>
        <taxon>Bacteria</taxon>
        <taxon>Pseudomonadati</taxon>
        <taxon>Pseudomonadota</taxon>
        <taxon>Gammaproteobacteria</taxon>
        <taxon>Enterobacterales</taxon>
        <taxon>Yersiniaceae</taxon>
        <taxon>Rahnella</taxon>
    </lineage>
</organism>
<name>A0A2L1UWM7_9GAMM</name>
<gene>
    <name evidence="3" type="ORF">BV494_04750</name>
</gene>
<dbReference type="InterPro" id="IPR025129">
    <property type="entry name" value="DUF4055"/>
</dbReference>
<dbReference type="Pfam" id="PF13264">
    <property type="entry name" value="DUF4055"/>
    <property type="match status" value="1"/>
</dbReference>
<dbReference type="AlphaFoldDB" id="A0A2L1UWM7"/>
<dbReference type="GO" id="GO:0003677">
    <property type="term" value="F:DNA binding"/>
    <property type="evidence" value="ECO:0007669"/>
    <property type="project" value="UniProtKB-KW"/>
</dbReference>
<dbReference type="KEGG" id="rox:BV494_04750"/>